<evidence type="ECO:0000256" key="2">
    <source>
        <dbReference type="ARBA" id="ARBA00022801"/>
    </source>
</evidence>
<dbReference type="GO" id="GO:0009134">
    <property type="term" value="P:nucleoside diphosphate catabolic process"/>
    <property type="evidence" value="ECO:0007669"/>
    <property type="project" value="TreeGrafter"/>
</dbReference>
<evidence type="ECO:0000313" key="4">
    <source>
        <dbReference type="EnsemblPlants" id="cds.evm.model.03.748"/>
    </source>
</evidence>
<dbReference type="GO" id="GO:0017110">
    <property type="term" value="F:nucleoside diphosphate phosphatase activity"/>
    <property type="evidence" value="ECO:0007669"/>
    <property type="project" value="TreeGrafter"/>
</dbReference>
<accession>A0A803PA89</accession>
<sequence length="127" mass="14596">MQTEPGLDKFVDNSSGVRESLVPLITWEVKIVPCQRHKDTPIFVLATAGLRRSWIRVLSGKEEAYYGWVALNYKMEISRNQSMSPTLELLDLGGSSLCFLDTKSCLRRRRKSMSIQVAYAKQERYYS</sequence>
<evidence type="ECO:0000256" key="1">
    <source>
        <dbReference type="ARBA" id="ARBA00009283"/>
    </source>
</evidence>
<evidence type="ECO:0000256" key="3">
    <source>
        <dbReference type="PIRSR" id="PIRSR600407-1"/>
    </source>
</evidence>
<evidence type="ECO:0000313" key="5">
    <source>
        <dbReference type="Proteomes" id="UP000596661"/>
    </source>
</evidence>
<proteinExistence type="inferred from homology"/>
<name>A0A803PA89_CANSA</name>
<dbReference type="Gramene" id="evm.model.03.748">
    <property type="protein sequence ID" value="cds.evm.model.03.748"/>
    <property type="gene ID" value="evm.TU.03.748"/>
</dbReference>
<dbReference type="PANTHER" id="PTHR11782">
    <property type="entry name" value="ADENOSINE/GUANOSINE DIPHOSPHATASE"/>
    <property type="match status" value="1"/>
</dbReference>
<reference evidence="4" key="1">
    <citation type="submission" date="2018-11" db="EMBL/GenBank/DDBJ databases">
        <authorList>
            <person name="Grassa J C."/>
        </authorList>
    </citation>
    <scope>NUCLEOTIDE SEQUENCE [LARGE SCALE GENOMIC DNA]</scope>
</reference>
<dbReference type="Gene3D" id="3.30.420.150">
    <property type="entry name" value="Exopolyphosphatase. Domain 2"/>
    <property type="match status" value="1"/>
</dbReference>
<protein>
    <submittedName>
        <fullName evidence="4">Uncharacterized protein</fullName>
    </submittedName>
</protein>
<dbReference type="Proteomes" id="UP000596661">
    <property type="component" value="Chromosome 3"/>
</dbReference>
<feature type="active site" description="Proton acceptor" evidence="3">
    <location>
        <position position="63"/>
    </location>
</feature>
<comment type="similarity">
    <text evidence="1">Belongs to the GDA1/CD39 NTPase family.</text>
</comment>
<dbReference type="Gene3D" id="3.30.420.40">
    <property type="match status" value="1"/>
</dbReference>
<keyword evidence="2" id="KW-0378">Hydrolase</keyword>
<dbReference type="EnsemblPlants" id="evm.model.03.748">
    <property type="protein sequence ID" value="cds.evm.model.03.748"/>
    <property type="gene ID" value="evm.TU.03.748"/>
</dbReference>
<keyword evidence="5" id="KW-1185">Reference proteome</keyword>
<reference evidence="4" key="2">
    <citation type="submission" date="2021-03" db="UniProtKB">
        <authorList>
            <consortium name="EnsemblPlants"/>
        </authorList>
    </citation>
    <scope>IDENTIFICATION</scope>
</reference>
<dbReference type="GO" id="GO:0016020">
    <property type="term" value="C:membrane"/>
    <property type="evidence" value="ECO:0007669"/>
    <property type="project" value="TreeGrafter"/>
</dbReference>
<dbReference type="PANTHER" id="PTHR11782:SF92">
    <property type="entry name" value="APYRASE 7"/>
    <property type="match status" value="1"/>
</dbReference>
<dbReference type="AlphaFoldDB" id="A0A803PA89"/>
<dbReference type="EMBL" id="UZAU01000266">
    <property type="status" value="NOT_ANNOTATED_CDS"/>
    <property type="molecule type" value="Genomic_DNA"/>
</dbReference>
<organism evidence="4 5">
    <name type="scientific">Cannabis sativa</name>
    <name type="common">Hemp</name>
    <name type="synonym">Marijuana</name>
    <dbReference type="NCBI Taxonomy" id="3483"/>
    <lineage>
        <taxon>Eukaryota</taxon>
        <taxon>Viridiplantae</taxon>
        <taxon>Streptophyta</taxon>
        <taxon>Embryophyta</taxon>
        <taxon>Tracheophyta</taxon>
        <taxon>Spermatophyta</taxon>
        <taxon>Magnoliopsida</taxon>
        <taxon>eudicotyledons</taxon>
        <taxon>Gunneridae</taxon>
        <taxon>Pentapetalae</taxon>
        <taxon>rosids</taxon>
        <taxon>fabids</taxon>
        <taxon>Rosales</taxon>
        <taxon>Cannabaceae</taxon>
        <taxon>Cannabis</taxon>
    </lineage>
</organism>
<dbReference type="Pfam" id="PF01150">
    <property type="entry name" value="GDA1_CD39"/>
    <property type="match status" value="2"/>
</dbReference>
<dbReference type="InterPro" id="IPR000407">
    <property type="entry name" value="GDA1_CD39_NTPase"/>
</dbReference>